<reference evidence="2" key="1">
    <citation type="submission" date="2016-11" db="UniProtKB">
        <authorList>
            <consortium name="WormBaseParasite"/>
        </authorList>
    </citation>
    <scope>IDENTIFICATION</scope>
    <source>
        <strain evidence="2">KR3021</strain>
    </source>
</reference>
<protein>
    <submittedName>
        <fullName evidence="2">Vacuolar protein sorting-associated protein 26</fullName>
    </submittedName>
</protein>
<sequence>MSFFGFGQSADIQIELKNEKNLRTTKVKSDDGQQEDRFLFYDGEAIEGEVLIKLKKANQKLEHGGIKVDFIGQIEPFYDRTNQSDFIFLTRDLCPSGEILQQNTRFSFKFGQVEKRYESFSGNNVKLRYFIRVSIIRKFSNIIKELEIAVHTLSTYPDNNSSIKMEVGIEDCLHIEFEYNNSRYHLSDIIIGKIYFLLVRIKIKYMEIAIVKQESVGQGSQVFRENETIAKYEIMDGAPVKGESIPIRLFLNGYDLSPTMIEINKKFSVRYFLNLVLVDEEDRRYYKQHEITLWRKADGLPRKTVVIGNLMKTGFPDSNRTEERAEKEDDTESEINNEDGTAAILKVEEELNKPNTNYAMEEETDDGVTSKNL</sequence>
<organism evidence="1 2">
    <name type="scientific">Rhabditophanes sp. KR3021</name>
    <dbReference type="NCBI Taxonomy" id="114890"/>
    <lineage>
        <taxon>Eukaryota</taxon>
        <taxon>Metazoa</taxon>
        <taxon>Ecdysozoa</taxon>
        <taxon>Nematoda</taxon>
        <taxon>Chromadorea</taxon>
        <taxon>Rhabditida</taxon>
        <taxon>Tylenchina</taxon>
        <taxon>Panagrolaimomorpha</taxon>
        <taxon>Strongyloidoidea</taxon>
        <taxon>Alloionematidae</taxon>
        <taxon>Rhabditophanes</taxon>
    </lineage>
</organism>
<dbReference type="WBParaSite" id="RSKR_0001163400.1">
    <property type="protein sequence ID" value="RSKR_0001163400.1"/>
    <property type="gene ID" value="RSKR_0001163400"/>
</dbReference>
<proteinExistence type="predicted"/>
<name>A0AC35UIE8_9BILA</name>
<dbReference type="Proteomes" id="UP000095286">
    <property type="component" value="Unplaced"/>
</dbReference>
<evidence type="ECO:0000313" key="2">
    <source>
        <dbReference type="WBParaSite" id="RSKR_0001163400.1"/>
    </source>
</evidence>
<evidence type="ECO:0000313" key="1">
    <source>
        <dbReference type="Proteomes" id="UP000095286"/>
    </source>
</evidence>
<accession>A0AC35UIE8</accession>